<proteinExistence type="predicted"/>
<evidence type="ECO:0000313" key="2">
    <source>
        <dbReference type="EMBL" id="KGE87638.1"/>
    </source>
</evidence>
<dbReference type="AlphaFoldDB" id="A0A098S7L0"/>
<dbReference type="EMBL" id="JPOS01000034">
    <property type="protein sequence ID" value="KGE87638.1"/>
    <property type="molecule type" value="Genomic_DNA"/>
</dbReference>
<feature type="transmembrane region" description="Helical" evidence="1">
    <location>
        <begin position="26"/>
        <end position="47"/>
    </location>
</feature>
<gene>
    <name evidence="2" type="ORF">IX84_13930</name>
</gene>
<keyword evidence="1" id="KW-0472">Membrane</keyword>
<sequence>MSNSKTTNPDNQRIGFKIKNIKAEIMALKADLWLFLLSLIAVIAGLGCYLYGMYSHCVLFLIISLGYSAYIIKNQKEKHLGH</sequence>
<accession>A0A098S7L0</accession>
<name>A0A098S7L0_9BACT</name>
<reference evidence="2 3" key="1">
    <citation type="journal article" date="2014" name="Int. J. Syst. Evol. Microbiol.">
        <title>Phaeodactylibacter xiamenensis gen. nov., sp. nov., a member of the family Saprospiraceae isolated from the marine alga Phaeodactylum tricornutum.</title>
        <authorList>
            <person name="Chen Z.Jr."/>
            <person name="Lei X."/>
            <person name="Lai Q."/>
            <person name="Li Y."/>
            <person name="Zhang B."/>
            <person name="Zhang J."/>
            <person name="Zhang H."/>
            <person name="Yang L."/>
            <person name="Zheng W."/>
            <person name="Tian Y."/>
            <person name="Yu Z."/>
            <person name="Xu H.Jr."/>
            <person name="Zheng T."/>
        </authorList>
    </citation>
    <scope>NUCLEOTIDE SEQUENCE [LARGE SCALE GENOMIC DNA]</scope>
    <source>
        <strain evidence="2 3">KD52</strain>
    </source>
</reference>
<keyword evidence="3" id="KW-1185">Reference proteome</keyword>
<keyword evidence="1" id="KW-1133">Transmembrane helix</keyword>
<protein>
    <submittedName>
        <fullName evidence="2">Uncharacterized protein</fullName>
    </submittedName>
</protein>
<evidence type="ECO:0000313" key="3">
    <source>
        <dbReference type="Proteomes" id="UP000029736"/>
    </source>
</evidence>
<organism evidence="2 3">
    <name type="scientific">Phaeodactylibacter xiamenensis</name>
    <dbReference type="NCBI Taxonomy" id="1524460"/>
    <lineage>
        <taxon>Bacteria</taxon>
        <taxon>Pseudomonadati</taxon>
        <taxon>Bacteroidota</taxon>
        <taxon>Saprospiria</taxon>
        <taxon>Saprospirales</taxon>
        <taxon>Haliscomenobacteraceae</taxon>
        <taxon>Phaeodactylibacter</taxon>
    </lineage>
</organism>
<dbReference type="Proteomes" id="UP000029736">
    <property type="component" value="Unassembled WGS sequence"/>
</dbReference>
<evidence type="ECO:0000256" key="1">
    <source>
        <dbReference type="SAM" id="Phobius"/>
    </source>
</evidence>
<keyword evidence="1" id="KW-0812">Transmembrane</keyword>
<feature type="transmembrane region" description="Helical" evidence="1">
    <location>
        <begin position="53"/>
        <end position="72"/>
    </location>
</feature>
<comment type="caution">
    <text evidence="2">The sequence shown here is derived from an EMBL/GenBank/DDBJ whole genome shotgun (WGS) entry which is preliminary data.</text>
</comment>